<dbReference type="InterPro" id="IPR008915">
    <property type="entry name" value="Peptidase_M50"/>
</dbReference>
<evidence type="ECO:0000256" key="1">
    <source>
        <dbReference type="ARBA" id="ARBA00001947"/>
    </source>
</evidence>
<dbReference type="GO" id="GO:0006508">
    <property type="term" value="P:proteolysis"/>
    <property type="evidence" value="ECO:0007669"/>
    <property type="project" value="InterPro"/>
</dbReference>
<evidence type="ECO:0000256" key="6">
    <source>
        <dbReference type="ARBA" id="ARBA00023136"/>
    </source>
</evidence>
<name>A0A1I1HED4_9FLAO</name>
<evidence type="ECO:0000259" key="8">
    <source>
        <dbReference type="Pfam" id="PF02163"/>
    </source>
</evidence>
<evidence type="ECO:0000256" key="4">
    <source>
        <dbReference type="ARBA" id="ARBA00022692"/>
    </source>
</evidence>
<dbReference type="RefSeq" id="WP_092541589.1">
    <property type="nucleotide sequence ID" value="NZ_FOKV01000003.1"/>
</dbReference>
<feature type="transmembrane region" description="Helical" evidence="7">
    <location>
        <begin position="83"/>
        <end position="104"/>
    </location>
</feature>
<keyword evidence="4 7" id="KW-0812">Transmembrane</keyword>
<dbReference type="OrthoDB" id="849477at2"/>
<sequence length="228" mass="27100">MIEFWDIPKLFVAFFIILPVVSLVHEIGHLLIAKILGAKQVKIIIGSGKILFNARFFEIRKYYFYYGYCYFENIEDKSRWRNLLIYSGGIIANILSSFVLIYLVSNQVIVETIFTYQFLYFSLYYVFFALLPMSYPDGNYSDGKIIYYLLKRNHQLLQQKQFQLYYNKEAKTWMLSSENKDEAEFDHIDDYDEAYQKAVTHARASRPSKLEVIKENTSHFEIFPRNPI</sequence>
<dbReference type="STRING" id="1334022.SAMN04487907_10315"/>
<comment type="cofactor">
    <cofactor evidence="1">
        <name>Zn(2+)</name>
        <dbReference type="ChEBI" id="CHEBI:29105"/>
    </cofactor>
</comment>
<reference evidence="10" key="1">
    <citation type="submission" date="2016-10" db="EMBL/GenBank/DDBJ databases">
        <authorList>
            <person name="Varghese N."/>
            <person name="Submissions S."/>
        </authorList>
    </citation>
    <scope>NUCLEOTIDE SEQUENCE [LARGE SCALE GENOMIC DNA]</scope>
    <source>
        <strain evidence="10">DSM 24499</strain>
    </source>
</reference>
<protein>
    <submittedName>
        <fullName evidence="9">Peptidase family M50</fullName>
    </submittedName>
</protein>
<comment type="subcellular location">
    <subcellularLocation>
        <location evidence="2">Membrane</location>
        <topology evidence="2">Multi-pass membrane protein</topology>
    </subcellularLocation>
</comment>
<evidence type="ECO:0000313" key="9">
    <source>
        <dbReference type="EMBL" id="SFC22324.1"/>
    </source>
</evidence>
<dbReference type="Pfam" id="PF02163">
    <property type="entry name" value="Peptidase_M50"/>
    <property type="match status" value="1"/>
</dbReference>
<comment type="similarity">
    <text evidence="3">Belongs to the peptidase M50B family.</text>
</comment>
<proteinExistence type="inferred from homology"/>
<keyword evidence="10" id="KW-1185">Reference proteome</keyword>
<dbReference type="AlphaFoldDB" id="A0A1I1HED4"/>
<evidence type="ECO:0000256" key="3">
    <source>
        <dbReference type="ARBA" id="ARBA00007931"/>
    </source>
</evidence>
<keyword evidence="5 7" id="KW-1133">Transmembrane helix</keyword>
<evidence type="ECO:0000256" key="5">
    <source>
        <dbReference type="ARBA" id="ARBA00022989"/>
    </source>
</evidence>
<feature type="transmembrane region" description="Helical" evidence="7">
    <location>
        <begin position="116"/>
        <end position="135"/>
    </location>
</feature>
<dbReference type="EMBL" id="FOKV01000003">
    <property type="protein sequence ID" value="SFC22324.1"/>
    <property type="molecule type" value="Genomic_DNA"/>
</dbReference>
<evidence type="ECO:0000313" key="10">
    <source>
        <dbReference type="Proteomes" id="UP000199438"/>
    </source>
</evidence>
<dbReference type="GO" id="GO:0016020">
    <property type="term" value="C:membrane"/>
    <property type="evidence" value="ECO:0007669"/>
    <property type="project" value="UniProtKB-SubCell"/>
</dbReference>
<gene>
    <name evidence="9" type="ORF">SAMN04487907_10315</name>
</gene>
<feature type="domain" description="Peptidase M50" evidence="8">
    <location>
        <begin position="13"/>
        <end position="130"/>
    </location>
</feature>
<accession>A0A1I1HED4</accession>
<dbReference type="Proteomes" id="UP000199438">
    <property type="component" value="Unassembled WGS sequence"/>
</dbReference>
<feature type="transmembrane region" description="Helical" evidence="7">
    <location>
        <begin position="12"/>
        <end position="32"/>
    </location>
</feature>
<evidence type="ECO:0000256" key="2">
    <source>
        <dbReference type="ARBA" id="ARBA00004141"/>
    </source>
</evidence>
<keyword evidence="6 7" id="KW-0472">Membrane</keyword>
<organism evidence="9 10">
    <name type="scientific">Zunongwangia mangrovi</name>
    <dbReference type="NCBI Taxonomy" id="1334022"/>
    <lineage>
        <taxon>Bacteria</taxon>
        <taxon>Pseudomonadati</taxon>
        <taxon>Bacteroidota</taxon>
        <taxon>Flavobacteriia</taxon>
        <taxon>Flavobacteriales</taxon>
        <taxon>Flavobacteriaceae</taxon>
        <taxon>Zunongwangia</taxon>
    </lineage>
</organism>
<evidence type="ECO:0000256" key="7">
    <source>
        <dbReference type="SAM" id="Phobius"/>
    </source>
</evidence>